<dbReference type="AlphaFoldDB" id="A0A0K0TAM9"/>
<dbReference type="OrthoDB" id="7224939at2"/>
<accession>A0A0K0TAM9</accession>
<name>A0A0K0TAM9_ACEPA</name>
<evidence type="ECO:0000313" key="2">
    <source>
        <dbReference type="EMBL" id="OAZ61300.1"/>
    </source>
</evidence>
<reference evidence="2 3" key="1">
    <citation type="submission" date="2016-05" db="EMBL/GenBank/DDBJ databases">
        <title>Genome sequencing of Acetobacter pasteurianus strain SRCM100623.</title>
        <authorList>
            <person name="Song Y.R."/>
        </authorList>
    </citation>
    <scope>NUCLEOTIDE SEQUENCE [LARGE SCALE GENOMIC DNA]</scope>
    <source>
        <strain evidence="2 3">SRCM100623</strain>
    </source>
</reference>
<proteinExistence type="predicted"/>
<protein>
    <submittedName>
        <fullName evidence="2">Uncharacterized protein</fullName>
    </submittedName>
</protein>
<dbReference type="Proteomes" id="UP000093796">
    <property type="component" value="Unassembled WGS sequence"/>
</dbReference>
<comment type="caution">
    <text evidence="2">The sequence shown here is derived from an EMBL/GenBank/DDBJ whole genome shotgun (WGS) entry which is preliminary data.</text>
</comment>
<gene>
    <name evidence="2" type="ORF">SRCM100623_02803</name>
</gene>
<dbReference type="PATRIC" id="fig|438.10.peg.1349"/>
<dbReference type="EMBL" id="LYUD01000156">
    <property type="protein sequence ID" value="OAZ61300.1"/>
    <property type="molecule type" value="Genomic_DNA"/>
</dbReference>
<dbReference type="RefSeq" id="WP_050819265.1">
    <property type="nucleotide sequence ID" value="NZ_CP012111.1"/>
</dbReference>
<sequence length="99" mass="11092">MARGGARPGAGRKKKVVEEEYRGPLIEDYSKLTPVIYWQAILQDPKAPPSWRLMAADKLAPYKHAKPAPRRTDEGQGDFFPEDQSSDDATFSSLPPVRH</sequence>
<organism evidence="2 3">
    <name type="scientific">Acetobacter pasteurianus</name>
    <name type="common">Acetobacter turbidans</name>
    <dbReference type="NCBI Taxonomy" id="438"/>
    <lineage>
        <taxon>Bacteria</taxon>
        <taxon>Pseudomonadati</taxon>
        <taxon>Pseudomonadota</taxon>
        <taxon>Alphaproteobacteria</taxon>
        <taxon>Acetobacterales</taxon>
        <taxon>Acetobacteraceae</taxon>
        <taxon>Acetobacter</taxon>
    </lineage>
</organism>
<evidence type="ECO:0000256" key="1">
    <source>
        <dbReference type="SAM" id="MobiDB-lite"/>
    </source>
</evidence>
<feature type="region of interest" description="Disordered" evidence="1">
    <location>
        <begin position="63"/>
        <end position="99"/>
    </location>
</feature>
<evidence type="ECO:0000313" key="3">
    <source>
        <dbReference type="Proteomes" id="UP000093796"/>
    </source>
</evidence>